<evidence type="ECO:0008006" key="7">
    <source>
        <dbReference type="Google" id="ProtNLM"/>
    </source>
</evidence>
<keyword evidence="3" id="KW-1133">Transmembrane helix</keyword>
<keyword evidence="2" id="KW-0964">Secreted</keyword>
<dbReference type="GO" id="GO:0002020">
    <property type="term" value="F:protease binding"/>
    <property type="evidence" value="ECO:0007669"/>
    <property type="project" value="TreeGrafter"/>
</dbReference>
<dbReference type="PANTHER" id="PTHR11844">
    <property type="entry name" value="METALLOPROTEASE INHIBITOR"/>
    <property type="match status" value="1"/>
</dbReference>
<sequence length="177" mass="19537">MKLFKAAVLSILLSILSLSFYSPTGYACSCLPPGTPQEELAKMDAVFTGKVLEVKEKFNSTTEVKLSVTETWKGVDTKEVVIYTAMDSAACGVYFEKDKEYLVYAHMEDGEYTTYLCSRTAELPQAQSDLKELGEGTVPTDDKEPFANFSTQNAVIGTLGLALILGACFFYRWKSTK</sequence>
<evidence type="ECO:0000256" key="2">
    <source>
        <dbReference type="ARBA" id="ARBA00022525"/>
    </source>
</evidence>
<keyword evidence="4" id="KW-0732">Signal</keyword>
<feature type="transmembrane region" description="Helical" evidence="3">
    <location>
        <begin position="154"/>
        <end position="173"/>
    </location>
</feature>
<reference evidence="5 6" key="1">
    <citation type="submission" date="2019-08" db="EMBL/GenBank/DDBJ databases">
        <title>Bacillus genomes from the desert of Cuatro Cienegas, Coahuila.</title>
        <authorList>
            <person name="Olmedo-Alvarez G."/>
        </authorList>
    </citation>
    <scope>NUCLEOTIDE SEQUENCE [LARGE SCALE GENOMIC DNA]</scope>
    <source>
        <strain evidence="5 6">CH28_1T</strain>
    </source>
</reference>
<evidence type="ECO:0000256" key="3">
    <source>
        <dbReference type="SAM" id="Phobius"/>
    </source>
</evidence>
<organism evidence="5 6">
    <name type="scientific">Sutcliffiella horikoshii</name>
    <dbReference type="NCBI Taxonomy" id="79883"/>
    <lineage>
        <taxon>Bacteria</taxon>
        <taxon>Bacillati</taxon>
        <taxon>Bacillota</taxon>
        <taxon>Bacilli</taxon>
        <taxon>Bacillales</taxon>
        <taxon>Bacillaceae</taxon>
        <taxon>Sutcliffiella</taxon>
    </lineage>
</organism>
<keyword evidence="3" id="KW-0812">Transmembrane</keyword>
<dbReference type="GO" id="GO:0051045">
    <property type="term" value="P:negative regulation of membrane protein ectodomain proteolysis"/>
    <property type="evidence" value="ECO:0007669"/>
    <property type="project" value="TreeGrafter"/>
</dbReference>
<dbReference type="EMBL" id="VTEV01000006">
    <property type="protein sequence ID" value="TYS67077.1"/>
    <property type="molecule type" value="Genomic_DNA"/>
</dbReference>
<dbReference type="Gene3D" id="2.40.50.120">
    <property type="match status" value="1"/>
</dbReference>
<accession>A0A5D4SUK5</accession>
<dbReference type="RefSeq" id="WP_148989218.1">
    <property type="nucleotide sequence ID" value="NZ_VTEV01000006.1"/>
</dbReference>
<dbReference type="OrthoDB" id="8221747at2"/>
<dbReference type="STRING" id="79883.GCA_001636495_01284"/>
<evidence type="ECO:0000313" key="5">
    <source>
        <dbReference type="EMBL" id="TYS67077.1"/>
    </source>
</evidence>
<comment type="caution">
    <text evidence="5">The sequence shown here is derived from an EMBL/GenBank/DDBJ whole genome shotgun (WGS) entry which is preliminary data.</text>
</comment>
<dbReference type="GO" id="GO:0008191">
    <property type="term" value="F:metalloendopeptidase inhibitor activity"/>
    <property type="evidence" value="ECO:0007669"/>
    <property type="project" value="InterPro"/>
</dbReference>
<proteinExistence type="predicted"/>
<dbReference type="Pfam" id="PF00965">
    <property type="entry name" value="TIMP"/>
    <property type="match status" value="1"/>
</dbReference>
<dbReference type="Proteomes" id="UP000322524">
    <property type="component" value="Unassembled WGS sequence"/>
</dbReference>
<feature type="chain" id="PRO_5022837397" description="Tissue inhibitor of metalloproteinase" evidence="4">
    <location>
        <begin position="28"/>
        <end position="177"/>
    </location>
</feature>
<dbReference type="PANTHER" id="PTHR11844:SF25">
    <property type="entry name" value="NTR DOMAIN-CONTAINING PROTEIN"/>
    <property type="match status" value="1"/>
</dbReference>
<feature type="signal peptide" evidence="4">
    <location>
        <begin position="1"/>
        <end position="27"/>
    </location>
</feature>
<dbReference type="PROSITE" id="PS51257">
    <property type="entry name" value="PROKAR_LIPOPROTEIN"/>
    <property type="match status" value="1"/>
</dbReference>
<dbReference type="SUPFAM" id="SSF50242">
    <property type="entry name" value="TIMP-like"/>
    <property type="match status" value="1"/>
</dbReference>
<dbReference type="InterPro" id="IPR001820">
    <property type="entry name" value="TIMP"/>
</dbReference>
<comment type="subcellular location">
    <subcellularLocation>
        <location evidence="1">Secreted</location>
    </subcellularLocation>
</comment>
<dbReference type="GO" id="GO:0031012">
    <property type="term" value="C:extracellular matrix"/>
    <property type="evidence" value="ECO:0007669"/>
    <property type="project" value="TreeGrafter"/>
</dbReference>
<gene>
    <name evidence="5" type="ORF">FZC76_16255</name>
</gene>
<dbReference type="GO" id="GO:0005615">
    <property type="term" value="C:extracellular space"/>
    <property type="evidence" value="ECO:0007669"/>
    <property type="project" value="TreeGrafter"/>
</dbReference>
<name>A0A5D4SUK5_9BACI</name>
<evidence type="ECO:0000256" key="1">
    <source>
        <dbReference type="ARBA" id="ARBA00004613"/>
    </source>
</evidence>
<evidence type="ECO:0000256" key="4">
    <source>
        <dbReference type="SAM" id="SignalP"/>
    </source>
</evidence>
<keyword evidence="3" id="KW-0472">Membrane</keyword>
<dbReference type="AlphaFoldDB" id="A0A5D4SUK5"/>
<evidence type="ECO:0000313" key="6">
    <source>
        <dbReference type="Proteomes" id="UP000322524"/>
    </source>
</evidence>
<dbReference type="InterPro" id="IPR008993">
    <property type="entry name" value="TIMP-like_OB-fold"/>
</dbReference>
<protein>
    <recommendedName>
        <fullName evidence="7">Tissue inhibitor of metalloproteinase</fullName>
    </recommendedName>
</protein>